<evidence type="ECO:0000313" key="2">
    <source>
        <dbReference type="EMBL" id="KAJ1151892.1"/>
    </source>
</evidence>
<feature type="region of interest" description="Disordered" evidence="1">
    <location>
        <begin position="66"/>
        <end position="117"/>
    </location>
</feature>
<reference evidence="2" key="1">
    <citation type="journal article" date="2022" name="bioRxiv">
        <title>Sequencing and chromosome-scale assembly of the giantPleurodeles waltlgenome.</title>
        <authorList>
            <person name="Brown T."/>
            <person name="Elewa A."/>
            <person name="Iarovenko S."/>
            <person name="Subramanian E."/>
            <person name="Araus A.J."/>
            <person name="Petzold A."/>
            <person name="Susuki M."/>
            <person name="Suzuki K.-i.T."/>
            <person name="Hayashi T."/>
            <person name="Toyoda A."/>
            <person name="Oliveira C."/>
            <person name="Osipova E."/>
            <person name="Leigh N.D."/>
            <person name="Simon A."/>
            <person name="Yun M.H."/>
        </authorList>
    </citation>
    <scope>NUCLEOTIDE SEQUENCE</scope>
    <source>
        <strain evidence="2">20211129_DDA</strain>
        <tissue evidence="2">Liver</tissue>
    </source>
</reference>
<gene>
    <name evidence="2" type="ORF">NDU88_004671</name>
</gene>
<name>A0AAV7RJV3_PLEWA</name>
<comment type="caution">
    <text evidence="2">The sequence shown here is derived from an EMBL/GenBank/DDBJ whole genome shotgun (WGS) entry which is preliminary data.</text>
</comment>
<sequence length="117" mass="11723">MSGAASWSDTALARLKLRHALLPGAAVAAFPSLSASHQASRSHEAAARRVVTGCSATRASNRGARLATCPIDGTPSSGDLQRLSGARSGVPGARTTPLPLARGPPIHGASVLGGHLD</sequence>
<keyword evidence="3" id="KW-1185">Reference proteome</keyword>
<dbReference type="EMBL" id="JANPWB010000009">
    <property type="protein sequence ID" value="KAJ1151892.1"/>
    <property type="molecule type" value="Genomic_DNA"/>
</dbReference>
<evidence type="ECO:0000313" key="3">
    <source>
        <dbReference type="Proteomes" id="UP001066276"/>
    </source>
</evidence>
<proteinExistence type="predicted"/>
<dbReference type="Proteomes" id="UP001066276">
    <property type="component" value="Chromosome 5"/>
</dbReference>
<dbReference type="AlphaFoldDB" id="A0AAV7RJV3"/>
<organism evidence="2 3">
    <name type="scientific">Pleurodeles waltl</name>
    <name type="common">Iberian ribbed newt</name>
    <dbReference type="NCBI Taxonomy" id="8319"/>
    <lineage>
        <taxon>Eukaryota</taxon>
        <taxon>Metazoa</taxon>
        <taxon>Chordata</taxon>
        <taxon>Craniata</taxon>
        <taxon>Vertebrata</taxon>
        <taxon>Euteleostomi</taxon>
        <taxon>Amphibia</taxon>
        <taxon>Batrachia</taxon>
        <taxon>Caudata</taxon>
        <taxon>Salamandroidea</taxon>
        <taxon>Salamandridae</taxon>
        <taxon>Pleurodelinae</taxon>
        <taxon>Pleurodeles</taxon>
    </lineage>
</organism>
<accession>A0AAV7RJV3</accession>
<protein>
    <submittedName>
        <fullName evidence="2">Uncharacterized protein</fullName>
    </submittedName>
</protein>
<evidence type="ECO:0000256" key="1">
    <source>
        <dbReference type="SAM" id="MobiDB-lite"/>
    </source>
</evidence>